<comment type="caution">
    <text evidence="1">The sequence shown here is derived from an EMBL/GenBank/DDBJ whole genome shotgun (WGS) entry which is preliminary data.</text>
</comment>
<dbReference type="HOGENOM" id="CLU_3169112_0_0_4"/>
<evidence type="ECO:0000313" key="1">
    <source>
        <dbReference type="EMBL" id="EEP69151.1"/>
    </source>
</evidence>
<accession>C4GFZ6</accession>
<protein>
    <submittedName>
        <fullName evidence="1">Uncharacterized protein</fullName>
    </submittedName>
</protein>
<organism evidence="1 2">
    <name type="scientific">Kingella oralis ATCC 51147</name>
    <dbReference type="NCBI Taxonomy" id="629741"/>
    <lineage>
        <taxon>Bacteria</taxon>
        <taxon>Pseudomonadati</taxon>
        <taxon>Pseudomonadota</taxon>
        <taxon>Betaproteobacteria</taxon>
        <taxon>Neisseriales</taxon>
        <taxon>Neisseriaceae</taxon>
        <taxon>Kingella</taxon>
    </lineage>
</organism>
<keyword evidence="2" id="KW-1185">Reference proteome</keyword>
<dbReference type="RefSeq" id="WP_003795015.1">
    <property type="nucleotide sequence ID" value="NZ_GG665871.1"/>
</dbReference>
<proteinExistence type="predicted"/>
<name>C4GFZ6_9NEIS</name>
<dbReference type="EMBL" id="ACJW02000002">
    <property type="protein sequence ID" value="EEP69151.1"/>
    <property type="molecule type" value="Genomic_DNA"/>
</dbReference>
<dbReference type="AlphaFoldDB" id="C4GFZ6"/>
<dbReference type="GeneID" id="84906667"/>
<reference evidence="1" key="1">
    <citation type="submission" date="2009-04" db="EMBL/GenBank/DDBJ databases">
        <authorList>
            <person name="Weinstock G."/>
            <person name="Sodergren E."/>
            <person name="Clifton S."/>
            <person name="Fulton L."/>
            <person name="Fulton B."/>
            <person name="Courtney L."/>
            <person name="Fronick C."/>
            <person name="Harrison M."/>
            <person name="Strong C."/>
            <person name="Farmer C."/>
            <person name="Delahaunty K."/>
            <person name="Markovic C."/>
            <person name="Hall O."/>
            <person name="Minx P."/>
            <person name="Tomlinson C."/>
            <person name="Mitreva M."/>
            <person name="Nelson J."/>
            <person name="Hou S."/>
            <person name="Wollam A."/>
            <person name="Pepin K.H."/>
            <person name="Johnson M."/>
            <person name="Bhonagiri V."/>
            <person name="Nash W.E."/>
            <person name="Warren W."/>
            <person name="Chinwalla A."/>
            <person name="Mardis E.R."/>
            <person name="Wilson R.K."/>
        </authorList>
    </citation>
    <scope>NUCLEOTIDE SEQUENCE [LARGE SCALE GENOMIC DNA]</scope>
    <source>
        <strain evidence="1">ATCC 51147</strain>
    </source>
</reference>
<sequence length="47" mass="5259">MPNGFQAASSCMRCIAVNAMRHFPPPKTFQAAYHYQGSLRSEAELRS</sequence>
<dbReference type="Proteomes" id="UP000003009">
    <property type="component" value="Unassembled WGS sequence"/>
</dbReference>
<evidence type="ECO:0000313" key="2">
    <source>
        <dbReference type="Proteomes" id="UP000003009"/>
    </source>
</evidence>
<gene>
    <name evidence="1" type="ORF">GCWU000324_01063</name>
</gene>